<keyword evidence="1" id="KW-0732">Signal</keyword>
<accession>A0A3D8QH18</accession>
<reference evidence="3 4" key="1">
    <citation type="journal article" date="2018" name="IMA Fungus">
        <title>IMA Genome-F 9: Draft genome sequence of Annulohypoxylon stygium, Aspergillus mulundensis, Berkeleyomyces basicola (syn. Thielaviopsis basicola), Ceratocystis smalleyi, two Cercospora beticola strains, Coleophoma cylindrospora, Fusarium fracticaudum, Phialophora cf. hyalina, and Morchella septimelata.</title>
        <authorList>
            <person name="Wingfield B.D."/>
            <person name="Bills G.F."/>
            <person name="Dong Y."/>
            <person name="Huang W."/>
            <person name="Nel W.J."/>
            <person name="Swalarsk-Parry B.S."/>
            <person name="Vaghefi N."/>
            <person name="Wilken P.M."/>
            <person name="An Z."/>
            <person name="de Beer Z.W."/>
            <person name="De Vos L."/>
            <person name="Chen L."/>
            <person name="Duong T.A."/>
            <person name="Gao Y."/>
            <person name="Hammerbacher A."/>
            <person name="Kikkert J.R."/>
            <person name="Li Y."/>
            <person name="Li H."/>
            <person name="Li K."/>
            <person name="Li Q."/>
            <person name="Liu X."/>
            <person name="Ma X."/>
            <person name="Naidoo K."/>
            <person name="Pethybridge S.J."/>
            <person name="Sun J."/>
            <person name="Steenkamp E.T."/>
            <person name="van der Nest M.A."/>
            <person name="van Wyk S."/>
            <person name="Wingfield M.J."/>
            <person name="Xiong C."/>
            <person name="Yue Q."/>
            <person name="Zhang X."/>
        </authorList>
    </citation>
    <scope>NUCLEOTIDE SEQUENCE [LARGE SCALE GENOMIC DNA]</scope>
    <source>
        <strain evidence="3 4">DSM 5745</strain>
    </source>
</reference>
<evidence type="ECO:0000259" key="2">
    <source>
        <dbReference type="SMART" id="SM01111"/>
    </source>
</evidence>
<evidence type="ECO:0000313" key="4">
    <source>
        <dbReference type="Proteomes" id="UP000256690"/>
    </source>
</evidence>
<comment type="caution">
    <text evidence="3">The sequence shown here is derived from an EMBL/GenBank/DDBJ whole genome shotgun (WGS) entry which is preliminary data.</text>
</comment>
<dbReference type="AlphaFoldDB" id="A0A3D8QH18"/>
<feature type="signal peptide" evidence="1">
    <location>
        <begin position="1"/>
        <end position="18"/>
    </location>
</feature>
<dbReference type="SUPFAM" id="SSF51322">
    <property type="entry name" value="Cyanovirin-N"/>
    <property type="match status" value="1"/>
</dbReference>
<feature type="domain" description="Cyanovirin-N" evidence="2">
    <location>
        <begin position="20"/>
        <end position="117"/>
    </location>
</feature>
<sequence length="238" mass="24920">MHRPSFLLALTGAGLASAQGFSSECTDISLTDNWLVATCPTGSGSSITSSVFLNNKIVNNNGNLEWVENGRFLGSCVDCAVSSGVLSCTCRGNFNPNVAASLNLEEHISNYAGHLLSNQTGPITTIPPDSSVPVPSSFDLSLSLVAPFLGTDCSRAGAILGLNNPQPCYYINPGGVGTVQYSAGIQSGNQGWEIVAYEDPECTSEPVYTFTAGDEGVCVAFQPYAAAFGVRPLWNADY</sequence>
<dbReference type="Pfam" id="PF08881">
    <property type="entry name" value="CVNH"/>
    <property type="match status" value="1"/>
</dbReference>
<dbReference type="OrthoDB" id="4672515at2759"/>
<evidence type="ECO:0000313" key="3">
    <source>
        <dbReference type="EMBL" id="RDW61133.1"/>
    </source>
</evidence>
<protein>
    <recommendedName>
        <fullName evidence="2">Cyanovirin-N domain-containing protein</fullName>
    </recommendedName>
</protein>
<dbReference type="InterPro" id="IPR036673">
    <property type="entry name" value="Cyanovirin-N_sf"/>
</dbReference>
<dbReference type="RefSeq" id="XP_026598665.1">
    <property type="nucleotide sequence ID" value="XM_026752647.1"/>
</dbReference>
<dbReference type="Gene3D" id="2.30.60.10">
    <property type="entry name" value="Cyanovirin-N"/>
    <property type="match status" value="1"/>
</dbReference>
<feature type="chain" id="PRO_5017641201" description="Cyanovirin-N domain-containing protein" evidence="1">
    <location>
        <begin position="19"/>
        <end position="238"/>
    </location>
</feature>
<dbReference type="GeneID" id="38121001"/>
<dbReference type="EMBL" id="PVWQ01000017">
    <property type="protein sequence ID" value="RDW61133.1"/>
    <property type="molecule type" value="Genomic_DNA"/>
</dbReference>
<dbReference type="SMART" id="SM01111">
    <property type="entry name" value="CVNH"/>
    <property type="match status" value="1"/>
</dbReference>
<name>A0A3D8QH18_9EURO</name>
<dbReference type="Proteomes" id="UP000256690">
    <property type="component" value="Unassembled WGS sequence"/>
</dbReference>
<keyword evidence="4" id="KW-1185">Reference proteome</keyword>
<proteinExistence type="predicted"/>
<dbReference type="STRING" id="1810919.A0A3D8QH18"/>
<gene>
    <name evidence="3" type="ORF">DSM5745_10631</name>
</gene>
<organism evidence="3 4">
    <name type="scientific">Aspergillus mulundensis</name>
    <dbReference type="NCBI Taxonomy" id="1810919"/>
    <lineage>
        <taxon>Eukaryota</taxon>
        <taxon>Fungi</taxon>
        <taxon>Dikarya</taxon>
        <taxon>Ascomycota</taxon>
        <taxon>Pezizomycotina</taxon>
        <taxon>Eurotiomycetes</taxon>
        <taxon>Eurotiomycetidae</taxon>
        <taxon>Eurotiales</taxon>
        <taxon>Aspergillaceae</taxon>
        <taxon>Aspergillus</taxon>
        <taxon>Aspergillus subgen. Nidulantes</taxon>
    </lineage>
</organism>
<dbReference type="InterPro" id="IPR011058">
    <property type="entry name" value="Cyanovirin-N"/>
</dbReference>
<evidence type="ECO:0000256" key="1">
    <source>
        <dbReference type="SAM" id="SignalP"/>
    </source>
</evidence>